<gene>
    <name evidence="13" type="primary">Evc</name>
</gene>
<protein>
    <submittedName>
        <fullName evidence="13">EvC ciliary complex subunit 1</fullName>
    </submittedName>
</protein>
<evidence type="ECO:0000256" key="5">
    <source>
        <dbReference type="ARBA" id="ARBA00022490"/>
    </source>
</evidence>
<evidence type="ECO:0000313" key="14">
    <source>
        <dbReference type="Proteomes" id="UP000694385"/>
    </source>
</evidence>
<dbReference type="PANTHER" id="PTHR16795:SF13">
    <property type="entry name" value="EVC COMPLEX MEMBER EVC"/>
    <property type="match status" value="1"/>
</dbReference>
<evidence type="ECO:0000256" key="11">
    <source>
        <dbReference type="SAM" id="Coils"/>
    </source>
</evidence>
<evidence type="ECO:0000313" key="13">
    <source>
        <dbReference type="Ensembl" id="ENSJJAP00000014993.1"/>
    </source>
</evidence>
<dbReference type="AlphaFoldDB" id="A0A8C5KWX6"/>
<evidence type="ECO:0000256" key="3">
    <source>
        <dbReference type="ARBA" id="ARBA00004309"/>
    </source>
</evidence>
<keyword evidence="5" id="KW-0963">Cytoplasm</keyword>
<dbReference type="Proteomes" id="UP000694385">
    <property type="component" value="Unassembled WGS sequence"/>
</dbReference>
<keyword evidence="8" id="KW-0472">Membrane</keyword>
<evidence type="ECO:0000256" key="12">
    <source>
        <dbReference type="SAM" id="MobiDB-lite"/>
    </source>
</evidence>
<keyword evidence="7" id="KW-1133">Transmembrane helix</keyword>
<evidence type="ECO:0000256" key="9">
    <source>
        <dbReference type="ARBA" id="ARBA00023212"/>
    </source>
</evidence>
<feature type="region of interest" description="Disordered" evidence="12">
    <location>
        <begin position="69"/>
        <end position="143"/>
    </location>
</feature>
<reference evidence="13" key="2">
    <citation type="submission" date="2025-09" db="UniProtKB">
        <authorList>
            <consortium name="Ensembl"/>
        </authorList>
    </citation>
    <scope>IDENTIFICATION</scope>
</reference>
<dbReference type="InterPro" id="IPR026501">
    <property type="entry name" value="Limbin/EVC"/>
</dbReference>
<keyword evidence="9" id="KW-0206">Cytoskeleton</keyword>
<evidence type="ECO:0000256" key="8">
    <source>
        <dbReference type="ARBA" id="ARBA00023136"/>
    </source>
</evidence>
<keyword evidence="10" id="KW-0966">Cell projection</keyword>
<dbReference type="GO" id="GO:0060170">
    <property type="term" value="C:ciliary membrane"/>
    <property type="evidence" value="ECO:0007669"/>
    <property type="project" value="UniProtKB-SubCell"/>
</dbReference>
<proteinExistence type="predicted"/>
<accession>A0A8C5KWX6</accession>
<evidence type="ECO:0000256" key="2">
    <source>
        <dbReference type="ARBA" id="ARBA00004162"/>
    </source>
</evidence>
<dbReference type="GO" id="GO:0098797">
    <property type="term" value="C:plasma membrane protein complex"/>
    <property type="evidence" value="ECO:0007669"/>
    <property type="project" value="TreeGrafter"/>
</dbReference>
<sequence>QAVHERMLLQQRRFLDLLTMHQRSRLDTQRQKARALEQLEAQLETQLQEAEQSFTSELAALARVPLTENKALCSKRGLPEKPVRTTRKKAPPREREEQGLPNDEDPALGDRATGPLRSQRLDRQDSDAGYGGNSKMLKKRSNL</sequence>
<dbReference type="PANTHER" id="PTHR16795">
    <property type="entry name" value="LIMBIN/ELLIS-VAN CREVELD PROTEIN"/>
    <property type="match status" value="1"/>
</dbReference>
<evidence type="ECO:0000256" key="1">
    <source>
        <dbReference type="ARBA" id="ARBA00004120"/>
    </source>
</evidence>
<feature type="coiled-coil region" evidence="11">
    <location>
        <begin position="26"/>
        <end position="56"/>
    </location>
</feature>
<keyword evidence="14" id="KW-1185">Reference proteome</keyword>
<evidence type="ECO:0000256" key="10">
    <source>
        <dbReference type="ARBA" id="ARBA00023273"/>
    </source>
</evidence>
<name>A0A8C5KWX6_JACJA</name>
<keyword evidence="6" id="KW-0812">Transmembrane</keyword>
<keyword evidence="4" id="KW-1003">Cell membrane</keyword>
<organism evidence="13 14">
    <name type="scientific">Jaculus jaculus</name>
    <name type="common">Lesser Egyptian jerboa</name>
    <dbReference type="NCBI Taxonomy" id="51337"/>
    <lineage>
        <taxon>Eukaryota</taxon>
        <taxon>Metazoa</taxon>
        <taxon>Chordata</taxon>
        <taxon>Craniata</taxon>
        <taxon>Vertebrata</taxon>
        <taxon>Euteleostomi</taxon>
        <taxon>Mammalia</taxon>
        <taxon>Eutheria</taxon>
        <taxon>Euarchontoglires</taxon>
        <taxon>Glires</taxon>
        <taxon>Rodentia</taxon>
        <taxon>Myomorpha</taxon>
        <taxon>Dipodoidea</taxon>
        <taxon>Dipodidae</taxon>
        <taxon>Dipodinae</taxon>
        <taxon>Jaculus</taxon>
    </lineage>
</organism>
<keyword evidence="11" id="KW-0175">Coiled coil</keyword>
<reference evidence="13" key="1">
    <citation type="submission" date="2025-08" db="UniProtKB">
        <authorList>
            <consortium name="Ensembl"/>
        </authorList>
    </citation>
    <scope>IDENTIFICATION</scope>
</reference>
<dbReference type="GeneTree" id="ENSGT00940000154127"/>
<comment type="subcellular location">
    <subcellularLocation>
        <location evidence="2">Cell membrane</location>
        <topology evidence="2">Single-pass membrane protein</topology>
    </subcellularLocation>
    <subcellularLocation>
        <location evidence="3">Cell projection</location>
        <location evidence="3">Cilium membrane</location>
    </subcellularLocation>
    <subcellularLocation>
        <location evidence="1">Cytoplasm</location>
        <location evidence="1">Cytoskeleton</location>
        <location evidence="1">Cilium basal body</location>
    </subcellularLocation>
</comment>
<evidence type="ECO:0000256" key="4">
    <source>
        <dbReference type="ARBA" id="ARBA00022475"/>
    </source>
</evidence>
<dbReference type="Ensembl" id="ENSJJAT00000021497.1">
    <property type="protein sequence ID" value="ENSJJAP00000014993.1"/>
    <property type="gene ID" value="ENSJJAG00000017287.1"/>
</dbReference>
<evidence type="ECO:0000256" key="6">
    <source>
        <dbReference type="ARBA" id="ARBA00022692"/>
    </source>
</evidence>
<dbReference type="GO" id="GO:0007224">
    <property type="term" value="P:smoothened signaling pathway"/>
    <property type="evidence" value="ECO:0007669"/>
    <property type="project" value="InterPro"/>
</dbReference>
<evidence type="ECO:0000256" key="7">
    <source>
        <dbReference type="ARBA" id="ARBA00022989"/>
    </source>
</evidence>